<protein>
    <submittedName>
        <fullName evidence="3">Esterase lipase</fullName>
    </submittedName>
</protein>
<gene>
    <name evidence="3" type="ORF">FD31_GL001454</name>
</gene>
<reference evidence="3 4" key="1">
    <citation type="journal article" date="2015" name="Genome Announc.">
        <title>Expanding the biotechnology potential of lactobacilli through comparative genomics of 213 strains and associated genera.</title>
        <authorList>
            <person name="Sun Z."/>
            <person name="Harris H.M."/>
            <person name="McCann A."/>
            <person name="Guo C."/>
            <person name="Argimon S."/>
            <person name="Zhang W."/>
            <person name="Yang X."/>
            <person name="Jeffery I.B."/>
            <person name="Cooney J.C."/>
            <person name="Kagawa T.F."/>
            <person name="Liu W."/>
            <person name="Song Y."/>
            <person name="Salvetti E."/>
            <person name="Wrobel A."/>
            <person name="Rasinkangas P."/>
            <person name="Parkhill J."/>
            <person name="Rea M.C."/>
            <person name="O'Sullivan O."/>
            <person name="Ritari J."/>
            <person name="Douillard F.P."/>
            <person name="Paul Ross R."/>
            <person name="Yang R."/>
            <person name="Briner A.E."/>
            <person name="Felis G.E."/>
            <person name="de Vos W.M."/>
            <person name="Barrangou R."/>
            <person name="Klaenhammer T.R."/>
            <person name="Caufield P.W."/>
            <person name="Cui Y."/>
            <person name="Zhang H."/>
            <person name="O'Toole P.W."/>
        </authorList>
    </citation>
    <scope>NUCLEOTIDE SEQUENCE [LARGE SCALE GENOMIC DNA]</scope>
    <source>
        <strain evidence="3 4">DSM 16982</strain>
    </source>
</reference>
<dbReference type="STRING" id="1423774.FD31_GL001454"/>
<dbReference type="PATRIC" id="fig|1423774.3.peg.1507"/>
<name>A0A0R1WIZ5_9LACO</name>
<dbReference type="InterPro" id="IPR013094">
    <property type="entry name" value="AB_hydrolase_3"/>
</dbReference>
<feature type="domain" description="Alpha/beta hydrolase fold-3" evidence="2">
    <location>
        <begin position="86"/>
        <end position="292"/>
    </location>
</feature>
<dbReference type="PANTHER" id="PTHR48081:SF8">
    <property type="entry name" value="ALPHA_BETA HYDROLASE FOLD-3 DOMAIN-CONTAINING PROTEIN-RELATED"/>
    <property type="match status" value="1"/>
</dbReference>
<keyword evidence="4" id="KW-1185">Reference proteome</keyword>
<dbReference type="PANTHER" id="PTHR48081">
    <property type="entry name" value="AB HYDROLASE SUPERFAMILY PROTEIN C4A8.06C"/>
    <property type="match status" value="1"/>
</dbReference>
<proteinExistence type="predicted"/>
<keyword evidence="1" id="KW-0378">Hydrolase</keyword>
<dbReference type="EMBL" id="AZFV01000029">
    <property type="protein sequence ID" value="KRM14918.1"/>
    <property type="molecule type" value="Genomic_DNA"/>
</dbReference>
<organism evidence="3 4">
    <name type="scientific">Companilactobacillus nantensis DSM 16982</name>
    <dbReference type="NCBI Taxonomy" id="1423774"/>
    <lineage>
        <taxon>Bacteria</taxon>
        <taxon>Bacillati</taxon>
        <taxon>Bacillota</taxon>
        <taxon>Bacilli</taxon>
        <taxon>Lactobacillales</taxon>
        <taxon>Lactobacillaceae</taxon>
        <taxon>Companilactobacillus</taxon>
    </lineage>
</organism>
<dbReference type="InterPro" id="IPR050300">
    <property type="entry name" value="GDXG_lipolytic_enzyme"/>
</dbReference>
<dbReference type="Proteomes" id="UP000051302">
    <property type="component" value="Unassembled WGS sequence"/>
</dbReference>
<dbReference type="GO" id="GO:0016787">
    <property type="term" value="F:hydrolase activity"/>
    <property type="evidence" value="ECO:0007669"/>
    <property type="project" value="UniProtKB-KW"/>
</dbReference>
<dbReference type="InterPro" id="IPR029058">
    <property type="entry name" value="AB_hydrolase_fold"/>
</dbReference>
<dbReference type="AlphaFoldDB" id="A0A0R1WIZ5"/>
<evidence type="ECO:0000259" key="2">
    <source>
        <dbReference type="Pfam" id="PF07859"/>
    </source>
</evidence>
<accession>A0A0R1WIZ5</accession>
<dbReference type="RefSeq" id="WP_057892863.1">
    <property type="nucleotide sequence ID" value="NZ_AZFV01000029.1"/>
</dbReference>
<dbReference type="Gene3D" id="3.40.50.1820">
    <property type="entry name" value="alpha/beta hydrolase"/>
    <property type="match status" value="1"/>
</dbReference>
<dbReference type="Pfam" id="PF07859">
    <property type="entry name" value="Abhydrolase_3"/>
    <property type="match status" value="1"/>
</dbReference>
<comment type="caution">
    <text evidence="3">The sequence shown here is derived from an EMBL/GenBank/DDBJ whole genome shotgun (WGS) entry which is preliminary data.</text>
</comment>
<evidence type="ECO:0000256" key="1">
    <source>
        <dbReference type="ARBA" id="ARBA00022801"/>
    </source>
</evidence>
<sequence length="322" mass="36560">MRVTNKMLAKDLRFNGRVLRVIAQFNSESRFKRVQKLIIKLVRNHEPKDKAIEKKEFYIPRRDGEKLRLCVYCRKDLNPKEPVTGLLWIHGGGYAFGIPEIETKTIERFIQTSNTVVVSPDYRLSLEAPYPAALHDAYDVLVWMKENVTNLGIKDNQIFVGGESAGGGLACAVTAYARDKKTVNVAYQIPLYPMLDDRMLTQSMIDNDAPVWNIKANQAAWKLYLGEKFQTEEVAPYAAPARLTNYAGLPPTFTFISDIEPFYDETREYIHNLQKAGVNAEMKVYHGAFHGFDLLAPNSKEANDAVATLLKAYKHATEKYFA</sequence>
<dbReference type="SUPFAM" id="SSF53474">
    <property type="entry name" value="alpha/beta-Hydrolases"/>
    <property type="match status" value="1"/>
</dbReference>
<evidence type="ECO:0000313" key="4">
    <source>
        <dbReference type="Proteomes" id="UP000051302"/>
    </source>
</evidence>
<evidence type="ECO:0000313" key="3">
    <source>
        <dbReference type="EMBL" id="KRM14918.1"/>
    </source>
</evidence>